<reference evidence="8" key="3">
    <citation type="submission" date="2023-06" db="EMBL/GenBank/DDBJ databases">
        <title>Pangenomics reveal diversification of enzyme families and niche specialization in globally abundant SAR202 bacteria.</title>
        <authorList>
            <person name="Saw J.H.W."/>
        </authorList>
    </citation>
    <scope>NUCLEOTIDE SEQUENCE [LARGE SCALE GENOMIC DNA]</scope>
    <source>
        <strain evidence="8">JH1073</strain>
    </source>
</reference>
<evidence type="ECO:0000256" key="3">
    <source>
        <dbReference type="ARBA" id="ARBA00022679"/>
    </source>
</evidence>
<dbReference type="Gene3D" id="3.90.550.10">
    <property type="entry name" value="Spore Coat Polysaccharide Biosynthesis Protein SpsA, Chain A"/>
    <property type="match status" value="1"/>
</dbReference>
<evidence type="ECO:0000259" key="5">
    <source>
        <dbReference type="Pfam" id="PF00535"/>
    </source>
</evidence>
<feature type="domain" description="Glycosyltransferase 2-like" evidence="5">
    <location>
        <begin position="57"/>
        <end position="240"/>
    </location>
</feature>
<dbReference type="CDD" id="cd06423">
    <property type="entry name" value="CESA_like"/>
    <property type="match status" value="1"/>
</dbReference>
<evidence type="ECO:0000313" key="6">
    <source>
        <dbReference type="EMBL" id="MDG0866763.1"/>
    </source>
</evidence>
<dbReference type="PANTHER" id="PTHR43630">
    <property type="entry name" value="POLY-BETA-1,6-N-ACETYL-D-GLUCOSAMINE SYNTHASE"/>
    <property type="match status" value="1"/>
</dbReference>
<dbReference type="Proteomes" id="UP001219901">
    <property type="component" value="Chromosome"/>
</dbReference>
<dbReference type="GO" id="GO:0016757">
    <property type="term" value="F:glycosyltransferase activity"/>
    <property type="evidence" value="ECO:0007669"/>
    <property type="project" value="UniProtKB-KW"/>
</dbReference>
<reference evidence="8 9" key="1">
    <citation type="submission" date="2019-11" db="EMBL/GenBank/DDBJ databases">
        <authorList>
            <person name="Cho J.-C."/>
        </authorList>
    </citation>
    <scope>NUCLEOTIDE SEQUENCE [LARGE SCALE GENOMIC DNA]</scope>
    <source>
        <strain evidence="7 8">JH1073</strain>
        <strain evidence="6 9">JH702</strain>
    </source>
</reference>
<keyword evidence="4" id="KW-0812">Transmembrane</keyword>
<dbReference type="InterPro" id="IPR029044">
    <property type="entry name" value="Nucleotide-diphossugar_trans"/>
</dbReference>
<keyword evidence="3" id="KW-0808">Transferase</keyword>
<reference evidence="7" key="2">
    <citation type="journal article" date="2023" name="Nat. Commun.">
        <title>Cultivation of marine bacteria of the SAR202 clade.</title>
        <authorList>
            <person name="Lim Y."/>
            <person name="Seo J.H."/>
            <person name="Giovannoni S.J."/>
            <person name="Kang I."/>
            <person name="Cho J.C."/>
        </authorList>
    </citation>
    <scope>NUCLEOTIDE SEQUENCE</scope>
    <source>
        <strain evidence="7">JH1073</strain>
    </source>
</reference>
<comment type="similarity">
    <text evidence="1">Belongs to the glycosyltransferase 2 family.</text>
</comment>
<keyword evidence="8" id="KW-1185">Reference proteome</keyword>
<dbReference type="Pfam" id="PF00535">
    <property type="entry name" value="Glycos_transf_2"/>
    <property type="match status" value="1"/>
</dbReference>
<dbReference type="InterPro" id="IPR001173">
    <property type="entry name" value="Glyco_trans_2-like"/>
</dbReference>
<accession>A0AAJ5ZBA1</accession>
<feature type="transmembrane region" description="Helical" evidence="4">
    <location>
        <begin position="393"/>
        <end position="419"/>
    </location>
</feature>
<protein>
    <submittedName>
        <fullName evidence="7">Glycosyltransferase</fullName>
    </submittedName>
</protein>
<evidence type="ECO:0000313" key="9">
    <source>
        <dbReference type="Proteomes" id="UP001321249"/>
    </source>
</evidence>
<dbReference type="EMBL" id="CP046147">
    <property type="protein sequence ID" value="WFG38187.1"/>
    <property type="molecule type" value="Genomic_DNA"/>
</dbReference>
<evidence type="ECO:0000313" key="7">
    <source>
        <dbReference type="EMBL" id="WFG38187.1"/>
    </source>
</evidence>
<gene>
    <name evidence="6" type="ORF">GKO46_06705</name>
    <name evidence="7" type="ORF">GKO48_00710</name>
</gene>
<keyword evidence="4" id="KW-0472">Membrane</keyword>
<keyword evidence="4" id="KW-1133">Transmembrane helix</keyword>
<evidence type="ECO:0000313" key="8">
    <source>
        <dbReference type="Proteomes" id="UP001219901"/>
    </source>
</evidence>
<proteinExistence type="inferred from homology"/>
<dbReference type="RefSeq" id="WP_342824471.1">
    <property type="nucleotide sequence ID" value="NZ_CP046146.1"/>
</dbReference>
<dbReference type="SUPFAM" id="SSF53448">
    <property type="entry name" value="Nucleotide-diphospho-sugar transferases"/>
    <property type="match status" value="1"/>
</dbReference>
<dbReference type="PANTHER" id="PTHR43630:SF1">
    <property type="entry name" value="POLY-BETA-1,6-N-ACETYL-D-GLUCOSAMINE SYNTHASE"/>
    <property type="match status" value="1"/>
</dbReference>
<dbReference type="EMBL" id="WMBE01000002">
    <property type="protein sequence ID" value="MDG0866763.1"/>
    <property type="molecule type" value="Genomic_DNA"/>
</dbReference>
<dbReference type="AlphaFoldDB" id="A0AAJ5ZBA1"/>
<keyword evidence="2" id="KW-0328">Glycosyltransferase</keyword>
<evidence type="ECO:0000256" key="2">
    <source>
        <dbReference type="ARBA" id="ARBA00022676"/>
    </source>
</evidence>
<dbReference type="Proteomes" id="UP001321249">
    <property type="component" value="Unassembled WGS sequence"/>
</dbReference>
<organism evidence="7 8">
    <name type="scientific">Candidatus Lucifugimonas marina</name>
    <dbReference type="NCBI Taxonomy" id="3038979"/>
    <lineage>
        <taxon>Bacteria</taxon>
        <taxon>Bacillati</taxon>
        <taxon>Chloroflexota</taxon>
        <taxon>Dehalococcoidia</taxon>
        <taxon>SAR202 cluster</taxon>
        <taxon>Candidatus Lucifugimonadales</taxon>
        <taxon>Candidatus Lucifugimonadaceae</taxon>
        <taxon>Candidatus Lucifugimonas</taxon>
    </lineage>
</organism>
<name>A0AAJ5ZBA1_9CHLR</name>
<feature type="transmembrane region" description="Helical" evidence="4">
    <location>
        <begin position="6"/>
        <end position="32"/>
    </location>
</feature>
<evidence type="ECO:0000256" key="4">
    <source>
        <dbReference type="SAM" id="Phobius"/>
    </source>
</evidence>
<evidence type="ECO:0000256" key="1">
    <source>
        <dbReference type="ARBA" id="ARBA00006739"/>
    </source>
</evidence>
<sequence>MTDQLVGFVLFWGVWLFVPMLIDGTTAVAYFIGGYRSRPSTRTESQLKALDRYPRVSILIPCYNGSKVLPYCLESLRKQSYPHSEMEVLVIDNQSTDDTRAVIAGQQSIRFDGSLNWISLPYKGKPGALNAGIHRVNGEIIINIDADTVLDPDSILEMVRAFDQDPNVAGATGSIEVLPADLDPRTGEHLDIHPFKYLMAEAEFLEYYAGFRIGRQYQSQTKSLFTLAGAFSAFRRDILLKTFLYDERTVSEDTDLTFFIARQFPELSVVAVAPAIAYVHPTESLRALYAQRLRWQRGQLEVASQYPDFERHPFRLKGLAISKSLLIDHTLAFPRVVWTFLLPMMYFVGYPLTLVVSATLSMYLIYMVVEGLYQVVAYMVAEGSAKSRIRRHWWMFLFMPAYRWTIFWFRFGGFLAVMMENKEWRASDPITETKQGVQRVSTLTLTFLTQSFLPRLAALVGGVLRTK</sequence>